<keyword evidence="2" id="KW-0812">Transmembrane</keyword>
<comment type="subcellular location">
    <subcellularLocation>
        <location evidence="1">Membrane</location>
        <topology evidence="1">Single-pass membrane protein</topology>
    </subcellularLocation>
</comment>
<evidence type="ECO:0000256" key="1">
    <source>
        <dbReference type="ARBA" id="ARBA00004167"/>
    </source>
</evidence>
<name>A0ABW3Y1V5_9FLAO</name>
<dbReference type="Pfam" id="PF04357">
    <property type="entry name" value="TamB"/>
    <property type="match status" value="1"/>
</dbReference>
<evidence type="ECO:0000313" key="8">
    <source>
        <dbReference type="Proteomes" id="UP001597201"/>
    </source>
</evidence>
<protein>
    <submittedName>
        <fullName evidence="7">Translocation/assembly module TamB domain-containing protein</fullName>
    </submittedName>
</protein>
<keyword evidence="3" id="KW-1133">Transmembrane helix</keyword>
<keyword evidence="4" id="KW-0472">Membrane</keyword>
<evidence type="ECO:0000259" key="6">
    <source>
        <dbReference type="Pfam" id="PF04357"/>
    </source>
</evidence>
<proteinExistence type="predicted"/>
<feature type="domain" description="Translocation and assembly module TamB C-terminal" evidence="6">
    <location>
        <begin position="986"/>
        <end position="1415"/>
    </location>
</feature>
<sequence length="1467" mass="164106">MFLLSLSSVQTFLAKKITSKINDSYGTEIHIGKIDLSSLKRFELTDVLILDHRKDSMIYVNSLKSAFKDIKAVLHSEFALQKISLSEGFLRMKTYKGDSINNLTYFANSFHSDEESETTFKLSSPNLLLENIEYTLIDENKNNEPIVFYYGITGELNEFSIFGSEVKAKIRKVKIPKNHLIPVTFFKTDFLYSDQRMECLNTSFNSENSNIEADIIFEYGEGDMSDFNNRVKIIADFTEANLALVDLNILYDEFGTKDIIHFKTRATGTINDFQLNNLELYTERKSELIGDISIQNVLDAENFALQGDIDKIAVNYDNLKRLLPNLLGKNLPESLSEMGTIKAAGDLNLTKNELNANLSTTSNFGILNTDISLVNLTQKEKMRYRGTVELKNFKIGEFAKDPKMGKISLQGEVNGSGFTINTINTTVVGNISKYEYNDYTYKNIDVNGIFENKLFNGELNVNDPNLQMKFSGIGDFVGEINKFDFSADVVYSDFKQLNLYNKYEKSILKGKIDLAFTGNTFDNLIGEIKFEDASYTNENDEYIFTNFSIVASEKDSIRTIDINSTDIIEGQMEGRFNYKDLLKIAQNSLGSMYANYKRIDVRPNQTLDFNFNIYNKIIEVFYPKVNLAANTFVKGQIISNEDKIDLLLKSPKVKISENEFDQVKLQINSKSPLYNTILSIDNITTGIYEASNFNLVNVTLNDTLYVRTDFIGGPNKLENYDLSFYHTIDERGNSVVGIKKSEINFKNNQWFINENNNDLNKLVFSNNFETFAIDKITMASGTQKVELAGAFGGEGSSIDMNLEYVNLDAITPDIDSLNFDGKVNGQISLQRKDKKFVPLADLMINYFSINDLYYGDLSLFASGDENLTEYNFDIKLLNNDLVSFNSKGNIDFNQKPPVILAEVLLDRIKLEAFSPLGKDVLSNIRGIATGNVMITGNLNNPDFTGEIDLSNAGMGFPYLNVDYNFSDQSKIVLNKQTFDFQSITLTDTEMGTEGTLSGKIKHEGFKKWFLDLFISGENLLALNTEDQEGALYYGTALIEGETTIYGPVDDLLIDVEATTNPGTKFVIPLSDVSTVGNSNLIHFVNPDEEDDENDKTIPFALEKMKGLNLNFNLNVTKDAVAEIVIDKKTGSLLKGSGDGNLRLGIDMNGRFEMYGELLINNGEYLFKNIVSKNFAVQNGGTIIWNGDPLDANINIEALYKTKANPSVLLEDISSSRKIDVNLITTLSGSLSQPQFDFDIEIPTASSDVTTELNFVLANKDEKLTQFFSLLATGSFFNTDQRKGEFNSGAVIAGTVAEQASSILSNVLSSSNDIFQIGVDYEVGAQNRVENVVTDDQLGILVSGRIGNKVIVNGKVGVPVGANTQSSVVGEVELLVPLNEAETLMGKVYNRQNEIQFDLDSEGYTQGAGISYRFDFDNTTEFMEKIGLKKSESEKSLTKKQKDSIKVSEKTAKNEKKEIKQAKKQDEM</sequence>
<dbReference type="Proteomes" id="UP001597201">
    <property type="component" value="Unassembled WGS sequence"/>
</dbReference>
<keyword evidence="8" id="KW-1185">Reference proteome</keyword>
<feature type="region of interest" description="Disordered" evidence="5">
    <location>
        <begin position="1431"/>
        <end position="1467"/>
    </location>
</feature>
<evidence type="ECO:0000256" key="4">
    <source>
        <dbReference type="ARBA" id="ARBA00023136"/>
    </source>
</evidence>
<reference evidence="8" key="1">
    <citation type="journal article" date="2019" name="Int. J. Syst. Evol. Microbiol.">
        <title>The Global Catalogue of Microorganisms (GCM) 10K type strain sequencing project: providing services to taxonomists for standard genome sequencing and annotation.</title>
        <authorList>
            <consortium name="The Broad Institute Genomics Platform"/>
            <consortium name="The Broad Institute Genome Sequencing Center for Infectious Disease"/>
            <person name="Wu L."/>
            <person name="Ma J."/>
        </authorList>
    </citation>
    <scope>NUCLEOTIDE SEQUENCE [LARGE SCALE GENOMIC DNA]</scope>
    <source>
        <strain evidence="8">CCUG 61485</strain>
    </source>
</reference>
<comment type="caution">
    <text evidence="7">The sequence shown here is derived from an EMBL/GenBank/DDBJ whole genome shotgun (WGS) entry which is preliminary data.</text>
</comment>
<evidence type="ECO:0000256" key="5">
    <source>
        <dbReference type="SAM" id="MobiDB-lite"/>
    </source>
</evidence>
<gene>
    <name evidence="7" type="ORF">ACFQ39_09380</name>
</gene>
<evidence type="ECO:0000313" key="7">
    <source>
        <dbReference type="EMBL" id="MFD1315827.1"/>
    </source>
</evidence>
<accession>A0ABW3Y1V5</accession>
<dbReference type="RefSeq" id="WP_377178371.1">
    <property type="nucleotide sequence ID" value="NZ_JBHTMY010000003.1"/>
</dbReference>
<organism evidence="7 8">
    <name type="scientific">Namhaeicola litoreus</name>
    <dbReference type="NCBI Taxonomy" id="1052145"/>
    <lineage>
        <taxon>Bacteria</taxon>
        <taxon>Pseudomonadati</taxon>
        <taxon>Bacteroidota</taxon>
        <taxon>Flavobacteriia</taxon>
        <taxon>Flavobacteriales</taxon>
        <taxon>Flavobacteriaceae</taxon>
        <taxon>Namhaeicola</taxon>
    </lineage>
</organism>
<evidence type="ECO:0000256" key="3">
    <source>
        <dbReference type="ARBA" id="ARBA00022989"/>
    </source>
</evidence>
<evidence type="ECO:0000256" key="2">
    <source>
        <dbReference type="ARBA" id="ARBA00022692"/>
    </source>
</evidence>
<dbReference type="EMBL" id="JBHTMY010000003">
    <property type="protein sequence ID" value="MFD1315827.1"/>
    <property type="molecule type" value="Genomic_DNA"/>
</dbReference>
<dbReference type="InterPro" id="IPR007452">
    <property type="entry name" value="TamB_C"/>
</dbReference>